<accession>A0A7R9IPR0</accession>
<dbReference type="AlphaFoldDB" id="A0A7R9IPR0"/>
<dbReference type="EMBL" id="OE005789">
    <property type="protein sequence ID" value="CAD7462236.1"/>
    <property type="molecule type" value="Genomic_DNA"/>
</dbReference>
<sequence length="257" mass="29639">MHTTKRPWLEVQLRARLEQMNVEIAQSHMRQRLCSGEIRTIHRRVNLNYYEAKRDCSRSMCTPLPLSHLCFPPKQEQNENPDATLQAIRFYSYSMKKKHTELFKPFLTEKEIKEEDEEILGCETSSKEDSLHSESSDNSGVILSTSPVPLPEKKRPPVPPKKPNTLVSRGKSSTTQNTFAALDEALNNLKMNCIGPEVQTETDKGKQETETESPILRKKERVMHKMTDEEVFVELRRICHPGDPYKRFERSKELGAG</sequence>
<gene>
    <name evidence="2" type="ORF">TTEB3V08_LOCUS10130</name>
</gene>
<protein>
    <submittedName>
        <fullName evidence="2">Uncharacterized protein</fullName>
    </submittedName>
</protein>
<evidence type="ECO:0000313" key="2">
    <source>
        <dbReference type="EMBL" id="CAD7462236.1"/>
    </source>
</evidence>
<reference evidence="2" key="1">
    <citation type="submission" date="2020-11" db="EMBL/GenBank/DDBJ databases">
        <authorList>
            <person name="Tran Van P."/>
        </authorList>
    </citation>
    <scope>NUCLEOTIDE SEQUENCE</scope>
</reference>
<feature type="compositionally biased region" description="Polar residues" evidence="1">
    <location>
        <begin position="165"/>
        <end position="174"/>
    </location>
</feature>
<feature type="region of interest" description="Disordered" evidence="1">
    <location>
        <begin position="123"/>
        <end position="174"/>
    </location>
</feature>
<organism evidence="2">
    <name type="scientific">Timema tahoe</name>
    <dbReference type="NCBI Taxonomy" id="61484"/>
    <lineage>
        <taxon>Eukaryota</taxon>
        <taxon>Metazoa</taxon>
        <taxon>Ecdysozoa</taxon>
        <taxon>Arthropoda</taxon>
        <taxon>Hexapoda</taxon>
        <taxon>Insecta</taxon>
        <taxon>Pterygota</taxon>
        <taxon>Neoptera</taxon>
        <taxon>Polyneoptera</taxon>
        <taxon>Phasmatodea</taxon>
        <taxon>Timematodea</taxon>
        <taxon>Timematoidea</taxon>
        <taxon>Timematidae</taxon>
        <taxon>Timema</taxon>
    </lineage>
</organism>
<proteinExistence type="predicted"/>
<evidence type="ECO:0000256" key="1">
    <source>
        <dbReference type="SAM" id="MobiDB-lite"/>
    </source>
</evidence>
<feature type="compositionally biased region" description="Basic and acidic residues" evidence="1">
    <location>
        <begin position="125"/>
        <end position="135"/>
    </location>
</feature>
<name>A0A7R9IPR0_9NEOP</name>